<dbReference type="Proteomes" id="UP000007875">
    <property type="component" value="Unassembled WGS sequence"/>
</dbReference>
<dbReference type="GO" id="GO:0050291">
    <property type="term" value="F:sphingosine N-acyltransferase activity"/>
    <property type="evidence" value="ECO:0007669"/>
    <property type="project" value="InterPro"/>
</dbReference>
<protein>
    <recommendedName>
        <fullName evidence="10">TLC domain-containing protein</fullName>
    </recommendedName>
</protein>
<comment type="pathway">
    <text evidence="2">Lipid metabolism; sphingolipid metabolism.</text>
</comment>
<dbReference type="UniPathway" id="UPA00222"/>
<feature type="transmembrane region" description="Helical" evidence="9">
    <location>
        <begin position="51"/>
        <end position="71"/>
    </location>
</feature>
<feature type="domain" description="TLC" evidence="10">
    <location>
        <begin position="1"/>
        <end position="213"/>
    </location>
</feature>
<reference evidence="11" key="2">
    <citation type="submission" date="2025-08" db="UniProtKB">
        <authorList>
            <consortium name="Ensembl"/>
        </authorList>
    </citation>
    <scope>IDENTIFICATION</scope>
</reference>
<feature type="transmembrane region" description="Helical" evidence="9">
    <location>
        <begin position="78"/>
        <end position="98"/>
    </location>
</feature>
<reference evidence="12" key="1">
    <citation type="submission" date="2003-08" db="EMBL/GenBank/DDBJ databases">
        <authorList>
            <person name="Birren B."/>
            <person name="Nusbaum C."/>
            <person name="Abebe A."/>
            <person name="Abouelleil A."/>
            <person name="Adekoya E."/>
            <person name="Ait-zahra M."/>
            <person name="Allen N."/>
            <person name="Allen T."/>
            <person name="An P."/>
            <person name="Anderson M."/>
            <person name="Anderson S."/>
            <person name="Arachchi H."/>
            <person name="Armbruster J."/>
            <person name="Bachantsang P."/>
            <person name="Baldwin J."/>
            <person name="Barry A."/>
            <person name="Bayul T."/>
            <person name="Blitshsteyn B."/>
            <person name="Bloom T."/>
            <person name="Blye J."/>
            <person name="Boguslavskiy L."/>
            <person name="Borowsky M."/>
            <person name="Boukhgalter B."/>
            <person name="Brunache A."/>
            <person name="Butler J."/>
            <person name="Calixte N."/>
            <person name="Calvo S."/>
            <person name="Camarata J."/>
            <person name="Campo K."/>
            <person name="Chang J."/>
            <person name="Cheshatsang Y."/>
            <person name="Citroen M."/>
            <person name="Collymore A."/>
            <person name="Considine T."/>
            <person name="Cook A."/>
            <person name="Cooke P."/>
            <person name="Corum B."/>
            <person name="Cuomo C."/>
            <person name="David R."/>
            <person name="Dawoe T."/>
            <person name="Degray S."/>
            <person name="Dodge S."/>
            <person name="Dooley K."/>
            <person name="Dorje P."/>
            <person name="Dorjee K."/>
            <person name="Dorris L."/>
            <person name="Duffey N."/>
            <person name="Dupes A."/>
            <person name="Elkins T."/>
            <person name="Engels R."/>
            <person name="Erickson J."/>
            <person name="Farina A."/>
            <person name="Faro S."/>
            <person name="Ferreira P."/>
            <person name="Fischer H."/>
            <person name="Fitzgerald M."/>
            <person name="Foley K."/>
            <person name="Gage D."/>
            <person name="Galagan J."/>
            <person name="Gearin G."/>
            <person name="Gnerre S."/>
            <person name="Gnirke A."/>
            <person name="Goyette A."/>
            <person name="Graham J."/>
            <person name="Grandbois E."/>
            <person name="Gyaltsen K."/>
            <person name="Hafez N."/>
            <person name="Hagopian D."/>
            <person name="Hagos B."/>
            <person name="Hall J."/>
            <person name="Hatcher B."/>
            <person name="Heller A."/>
            <person name="Higgins H."/>
            <person name="Honan T."/>
            <person name="Horn A."/>
            <person name="Houde N."/>
            <person name="Hughes L."/>
            <person name="Hulme W."/>
            <person name="Husby E."/>
            <person name="Iliev I."/>
            <person name="Jaffe D."/>
            <person name="Jones C."/>
            <person name="Kamal M."/>
            <person name="Kamat A."/>
            <person name="Kamvysselis M."/>
            <person name="Karlsson E."/>
            <person name="Kells C."/>
            <person name="Kieu A."/>
            <person name="Kisner P."/>
            <person name="Kodira C."/>
            <person name="Kulbokas E."/>
            <person name="Labutti K."/>
            <person name="Lama D."/>
            <person name="Landers T."/>
            <person name="Leger J."/>
            <person name="Levine S."/>
            <person name="Lewis D."/>
            <person name="Lewis T."/>
            <person name="Lindblad-toh K."/>
            <person name="Liu X."/>
            <person name="Lokyitsang T."/>
            <person name="Lokyitsang Y."/>
            <person name="Lucien O."/>
            <person name="Lui A."/>
            <person name="Ma L.J."/>
            <person name="Mabbitt R."/>
            <person name="Macdonald J."/>
            <person name="Maclean C."/>
            <person name="Major J."/>
            <person name="Manning J."/>
            <person name="Marabella R."/>
            <person name="Maru K."/>
            <person name="Matthews C."/>
            <person name="Mauceli E."/>
            <person name="Mccarthy M."/>
            <person name="Mcdonough S."/>
            <person name="Mcghee T."/>
            <person name="Meldrim J."/>
            <person name="Meneus L."/>
            <person name="Mesirov J."/>
            <person name="Mihalev A."/>
            <person name="Mihova T."/>
            <person name="Mikkelsen T."/>
            <person name="Mlenga V."/>
            <person name="Moru K."/>
            <person name="Mozes J."/>
            <person name="Mulrain L."/>
            <person name="Munson G."/>
            <person name="Naylor J."/>
            <person name="Newes C."/>
            <person name="Nguyen C."/>
            <person name="Nguyen N."/>
            <person name="Nguyen T."/>
            <person name="Nicol R."/>
            <person name="Nielsen C."/>
            <person name="Nizzari M."/>
            <person name="Norbu C."/>
            <person name="Norbu N."/>
            <person name="O'donnell P."/>
            <person name="Okoawo O."/>
            <person name="O'leary S."/>
            <person name="Omotosho B."/>
            <person name="O'neill K."/>
            <person name="Osman S."/>
            <person name="Parker S."/>
            <person name="Perrin D."/>
            <person name="Phunkhang P."/>
            <person name="Piqani B."/>
            <person name="Purcell S."/>
            <person name="Rachupka T."/>
            <person name="Ramasamy U."/>
            <person name="Rameau R."/>
            <person name="Ray V."/>
            <person name="Raymond C."/>
            <person name="Retta R."/>
            <person name="Richardson S."/>
            <person name="Rise C."/>
            <person name="Rodriguez J."/>
            <person name="Rogers J."/>
            <person name="Rogov P."/>
            <person name="Rutman M."/>
            <person name="Schupbach R."/>
            <person name="Seaman C."/>
            <person name="Settipalli S."/>
            <person name="Sharpe T."/>
            <person name="Sheridan J."/>
            <person name="Sherpa N."/>
            <person name="Shi J."/>
            <person name="Smirnov S."/>
            <person name="Smith C."/>
            <person name="Sougnez C."/>
            <person name="Spencer B."/>
            <person name="Stalker J."/>
            <person name="Stange-thomann N."/>
            <person name="Stavropoulos S."/>
            <person name="Stetson K."/>
            <person name="Stone C."/>
            <person name="Stone S."/>
            <person name="Stubbs M."/>
            <person name="Talamas J."/>
            <person name="Tchuinga P."/>
            <person name="Tenzing P."/>
            <person name="Tesfaye S."/>
            <person name="Theodore J."/>
            <person name="Thoulutsang Y."/>
            <person name="Topham K."/>
            <person name="Towey S."/>
            <person name="Tsamla T."/>
            <person name="Tsomo N."/>
            <person name="Vallee D."/>
            <person name="Vassiliev H."/>
            <person name="Venkataraman V."/>
            <person name="Vinson J."/>
            <person name="Vo A."/>
            <person name="Wade C."/>
            <person name="Wang S."/>
            <person name="Wangchuk T."/>
            <person name="Wangdi T."/>
            <person name="Whittaker C."/>
            <person name="Wilkinson J."/>
            <person name="Wu Y."/>
            <person name="Wyman D."/>
            <person name="Yadav S."/>
            <person name="Yang S."/>
            <person name="Yang X."/>
            <person name="Yeager S."/>
            <person name="Yee E."/>
            <person name="Young G."/>
            <person name="Zainoun J."/>
            <person name="Zembeck L."/>
            <person name="Zimmer A."/>
            <person name="Zody M."/>
            <person name="Lander E."/>
        </authorList>
    </citation>
    <scope>NUCLEOTIDE SEQUENCE [LARGE SCALE GENOMIC DNA]</scope>
</reference>
<evidence type="ECO:0000256" key="9">
    <source>
        <dbReference type="SAM" id="Phobius"/>
    </source>
</evidence>
<dbReference type="GO" id="GO:0016020">
    <property type="term" value="C:membrane"/>
    <property type="evidence" value="ECO:0007669"/>
    <property type="project" value="UniProtKB-SubCell"/>
</dbReference>
<evidence type="ECO:0000256" key="7">
    <source>
        <dbReference type="ARBA" id="ARBA00049036"/>
    </source>
</evidence>
<dbReference type="GeneTree" id="ENSGT01030000234515"/>
<evidence type="ECO:0000256" key="4">
    <source>
        <dbReference type="ARBA" id="ARBA00022692"/>
    </source>
</evidence>
<feature type="transmembrane region" description="Helical" evidence="9">
    <location>
        <begin position="9"/>
        <end position="31"/>
    </location>
</feature>
<dbReference type="InterPro" id="IPR016439">
    <property type="entry name" value="Lag1/Lac1-like"/>
</dbReference>
<keyword evidence="6 8" id="KW-0472">Membrane</keyword>
<name>H2YWP1_CIOSA</name>
<keyword evidence="12" id="KW-1185">Reference proteome</keyword>
<evidence type="ECO:0000313" key="11">
    <source>
        <dbReference type="Ensembl" id="ENSCSAVP00000009752.1"/>
    </source>
</evidence>
<dbReference type="OMA" id="FRCHNIG"/>
<evidence type="ECO:0000313" key="12">
    <source>
        <dbReference type="Proteomes" id="UP000007875"/>
    </source>
</evidence>
<evidence type="ECO:0000256" key="2">
    <source>
        <dbReference type="ARBA" id="ARBA00004760"/>
    </source>
</evidence>
<dbReference type="GO" id="GO:0046513">
    <property type="term" value="P:ceramide biosynthetic process"/>
    <property type="evidence" value="ECO:0007669"/>
    <property type="project" value="InterPro"/>
</dbReference>
<evidence type="ECO:0000256" key="1">
    <source>
        <dbReference type="ARBA" id="ARBA00004141"/>
    </source>
</evidence>
<proteinExistence type="predicted"/>
<sequence>APESAWKLLVYSCTWSYSIYILFFTKNNYFYDAPSTFYGWKSGSEVPNEIYLAYILQFSFYIHSVYGTLFVDAWRKDSIVMLAHHVVTMLLIGFSYAFRFTNVGILILYLHDITDILLEGTKLAVYYKTKGGRWYTACDTLSTCGFVLFGLAWFVFRLYWYPLKAMYAAGHVSKVVNDGITFYHFFNGLLWILLAMNVYWFMFIVNMAYKVVTGKANEVDDTREYEAFSGKNGKAK</sequence>
<dbReference type="Pfam" id="PF03798">
    <property type="entry name" value="TRAM_LAG1_CLN8"/>
    <property type="match status" value="1"/>
</dbReference>
<dbReference type="PIRSF" id="PIRSF005225">
    <property type="entry name" value="LAG1_LAC1"/>
    <property type="match status" value="1"/>
</dbReference>
<comment type="catalytic activity">
    <reaction evidence="7">
        <text>sphinganine + octadecanoyl-CoA = N-(octadecanoyl)-sphinganine + CoA + H(+)</text>
        <dbReference type="Rhea" id="RHEA:36547"/>
        <dbReference type="ChEBI" id="CHEBI:15378"/>
        <dbReference type="ChEBI" id="CHEBI:57287"/>
        <dbReference type="ChEBI" id="CHEBI:57394"/>
        <dbReference type="ChEBI" id="CHEBI:57817"/>
        <dbReference type="ChEBI" id="CHEBI:67033"/>
    </reaction>
    <physiologicalReaction direction="left-to-right" evidence="7">
        <dbReference type="Rhea" id="RHEA:36548"/>
    </physiologicalReaction>
</comment>
<feature type="transmembrane region" description="Helical" evidence="9">
    <location>
        <begin position="180"/>
        <end position="205"/>
    </location>
</feature>
<dbReference type="AlphaFoldDB" id="H2YWP1"/>
<comment type="subcellular location">
    <subcellularLocation>
        <location evidence="1">Membrane</location>
        <topology evidence="1">Multi-pass membrane protein</topology>
    </subcellularLocation>
</comment>
<dbReference type="HOGENOM" id="CLU_028277_0_1_1"/>
<feature type="transmembrane region" description="Helical" evidence="9">
    <location>
        <begin position="137"/>
        <end position="160"/>
    </location>
</feature>
<evidence type="ECO:0000256" key="8">
    <source>
        <dbReference type="PROSITE-ProRule" id="PRU00205"/>
    </source>
</evidence>
<organism evidence="11 12">
    <name type="scientific">Ciona savignyi</name>
    <name type="common">Pacific transparent sea squirt</name>
    <dbReference type="NCBI Taxonomy" id="51511"/>
    <lineage>
        <taxon>Eukaryota</taxon>
        <taxon>Metazoa</taxon>
        <taxon>Chordata</taxon>
        <taxon>Tunicata</taxon>
        <taxon>Ascidiacea</taxon>
        <taxon>Phlebobranchia</taxon>
        <taxon>Cionidae</taxon>
        <taxon>Ciona</taxon>
    </lineage>
</organism>
<dbReference type="PANTHER" id="PTHR12560:SF58">
    <property type="entry name" value="CERAMIDE SYNTHASE 1"/>
    <property type="match status" value="1"/>
</dbReference>
<accession>H2YWP1</accession>
<evidence type="ECO:0000256" key="6">
    <source>
        <dbReference type="ARBA" id="ARBA00023136"/>
    </source>
</evidence>
<evidence type="ECO:0000256" key="3">
    <source>
        <dbReference type="ARBA" id="ARBA00004991"/>
    </source>
</evidence>
<dbReference type="PROSITE" id="PS50922">
    <property type="entry name" value="TLC"/>
    <property type="match status" value="1"/>
</dbReference>
<evidence type="ECO:0000259" key="10">
    <source>
        <dbReference type="PROSITE" id="PS50922"/>
    </source>
</evidence>
<evidence type="ECO:0000256" key="5">
    <source>
        <dbReference type="ARBA" id="ARBA00022989"/>
    </source>
</evidence>
<keyword evidence="5 9" id="KW-1133">Transmembrane helix</keyword>
<reference evidence="11" key="3">
    <citation type="submission" date="2025-09" db="UniProtKB">
        <authorList>
            <consortium name="Ensembl"/>
        </authorList>
    </citation>
    <scope>IDENTIFICATION</scope>
</reference>
<dbReference type="Ensembl" id="ENSCSAVT00000009870.1">
    <property type="protein sequence ID" value="ENSCSAVP00000009752.1"/>
    <property type="gene ID" value="ENSCSAVG00000005722.1"/>
</dbReference>
<dbReference type="PANTHER" id="PTHR12560">
    <property type="entry name" value="LONGEVITY ASSURANCE FACTOR 1 LAG1"/>
    <property type="match status" value="1"/>
</dbReference>
<comment type="pathway">
    <text evidence="3">Sphingolipid metabolism.</text>
</comment>
<dbReference type="SMART" id="SM00724">
    <property type="entry name" value="TLC"/>
    <property type="match status" value="1"/>
</dbReference>
<dbReference type="InterPro" id="IPR006634">
    <property type="entry name" value="TLC-dom"/>
</dbReference>
<keyword evidence="4 8" id="KW-0812">Transmembrane</keyword>